<organism evidence="3 4">
    <name type="scientific">Corticicoccus populi</name>
    <dbReference type="NCBI Taxonomy" id="1812821"/>
    <lineage>
        <taxon>Bacteria</taxon>
        <taxon>Bacillati</taxon>
        <taxon>Bacillota</taxon>
        <taxon>Bacilli</taxon>
        <taxon>Bacillales</taxon>
        <taxon>Staphylococcaceae</taxon>
        <taxon>Corticicoccus</taxon>
    </lineage>
</organism>
<evidence type="ECO:0008006" key="5">
    <source>
        <dbReference type="Google" id="ProtNLM"/>
    </source>
</evidence>
<keyword evidence="2" id="KW-0732">Signal</keyword>
<dbReference type="EMBL" id="JBHUOQ010000004">
    <property type="protein sequence ID" value="MFD2830745.1"/>
    <property type="molecule type" value="Genomic_DNA"/>
</dbReference>
<dbReference type="Proteomes" id="UP001597519">
    <property type="component" value="Unassembled WGS sequence"/>
</dbReference>
<sequence>MKYLMYITAAFMLLFAACSNDEDSSTEENNASEETEAGSETDSSDESTADTTENENGNEDSSETENDTSLENTEDPVETEVTDEDPTTPDEGNTLETTLEGTEALIPSTADIEMDTRGSDYLNMIQDDTFTNEIGYGAWEDYLDITENYTLREYTNPDDTGSTPEEIEDLMPDGLEKNEADFSDTVHMVVYRYPDDEMYNDAAGEPSMMAEISFIFENDQLIFSSITPGYYEADISNLETLETLGQFTSIEEVAAVDPDVFTVAEINHHGYVFQQLMISAAPTDDYPGSAATAAYVIFLGDKVIQMIAYPFMDASQDFPSYSYLIYNTFIENLAALEDQI</sequence>
<proteinExistence type="predicted"/>
<evidence type="ECO:0000313" key="4">
    <source>
        <dbReference type="Proteomes" id="UP001597519"/>
    </source>
</evidence>
<feature type="signal peptide" evidence="2">
    <location>
        <begin position="1"/>
        <end position="21"/>
    </location>
</feature>
<dbReference type="RefSeq" id="WP_377774081.1">
    <property type="nucleotide sequence ID" value="NZ_JBHUOQ010000004.1"/>
</dbReference>
<accession>A0ABW5WWI4</accession>
<gene>
    <name evidence="3" type="ORF">ACFSX4_09770</name>
</gene>
<feature type="compositionally biased region" description="Acidic residues" evidence="1">
    <location>
        <begin position="21"/>
        <end position="88"/>
    </location>
</feature>
<feature type="region of interest" description="Disordered" evidence="1">
    <location>
        <begin position="21"/>
        <end position="95"/>
    </location>
</feature>
<reference evidence="4" key="1">
    <citation type="journal article" date="2019" name="Int. J. Syst. Evol. Microbiol.">
        <title>The Global Catalogue of Microorganisms (GCM) 10K type strain sequencing project: providing services to taxonomists for standard genome sequencing and annotation.</title>
        <authorList>
            <consortium name="The Broad Institute Genomics Platform"/>
            <consortium name="The Broad Institute Genome Sequencing Center for Infectious Disease"/>
            <person name="Wu L."/>
            <person name="Ma J."/>
        </authorList>
    </citation>
    <scope>NUCLEOTIDE SEQUENCE [LARGE SCALE GENOMIC DNA]</scope>
    <source>
        <strain evidence="4">KCTC 33575</strain>
    </source>
</reference>
<dbReference type="PROSITE" id="PS51257">
    <property type="entry name" value="PROKAR_LIPOPROTEIN"/>
    <property type="match status" value="1"/>
</dbReference>
<protein>
    <recommendedName>
        <fullName evidence="5">DUF4767 domain-containing protein</fullName>
    </recommendedName>
</protein>
<feature type="chain" id="PRO_5046244416" description="DUF4767 domain-containing protein" evidence="2">
    <location>
        <begin position="22"/>
        <end position="340"/>
    </location>
</feature>
<evidence type="ECO:0000256" key="1">
    <source>
        <dbReference type="SAM" id="MobiDB-lite"/>
    </source>
</evidence>
<comment type="caution">
    <text evidence="3">The sequence shown here is derived from an EMBL/GenBank/DDBJ whole genome shotgun (WGS) entry which is preliminary data.</text>
</comment>
<keyword evidence="4" id="KW-1185">Reference proteome</keyword>
<name>A0ABW5WWI4_9STAP</name>
<evidence type="ECO:0000313" key="3">
    <source>
        <dbReference type="EMBL" id="MFD2830745.1"/>
    </source>
</evidence>
<evidence type="ECO:0000256" key="2">
    <source>
        <dbReference type="SAM" id="SignalP"/>
    </source>
</evidence>